<gene>
    <name evidence="9" type="ORF">EJB05_44036</name>
</gene>
<accession>A0A5J9TIH3</accession>
<dbReference type="PANTHER" id="PTHR47950:SF46">
    <property type="entry name" value="OS03G0248200 PROTEIN"/>
    <property type="match status" value="1"/>
</dbReference>
<keyword evidence="4 7" id="KW-0560">Oxidoreductase</keyword>
<feature type="non-terminal residue" evidence="9">
    <location>
        <position position="1"/>
    </location>
</feature>
<dbReference type="PRINTS" id="PR00463">
    <property type="entry name" value="EP450I"/>
</dbReference>
<dbReference type="InterPro" id="IPR001128">
    <property type="entry name" value="Cyt_P450"/>
</dbReference>
<dbReference type="GO" id="GO:0006952">
    <property type="term" value="P:defense response"/>
    <property type="evidence" value="ECO:0007669"/>
    <property type="project" value="UniProtKB-KW"/>
</dbReference>
<evidence type="ECO:0000256" key="7">
    <source>
        <dbReference type="RuleBase" id="RU000461"/>
    </source>
</evidence>
<evidence type="ECO:0000256" key="6">
    <source>
        <dbReference type="PIRSR" id="PIRSR602401-1"/>
    </source>
</evidence>
<keyword evidence="8" id="KW-0812">Transmembrane</keyword>
<keyword evidence="7" id="KW-0503">Monooxygenase</keyword>
<keyword evidence="5 6" id="KW-0408">Iron</keyword>
<keyword evidence="10" id="KW-1185">Reference proteome</keyword>
<feature type="transmembrane region" description="Helical" evidence="8">
    <location>
        <begin position="6"/>
        <end position="27"/>
    </location>
</feature>
<evidence type="ECO:0000256" key="1">
    <source>
        <dbReference type="ARBA" id="ARBA00010617"/>
    </source>
</evidence>
<dbReference type="PRINTS" id="PR00385">
    <property type="entry name" value="P450"/>
</dbReference>
<dbReference type="SUPFAM" id="SSF48264">
    <property type="entry name" value="Cytochrome P450"/>
    <property type="match status" value="1"/>
</dbReference>
<dbReference type="GO" id="GO:0020037">
    <property type="term" value="F:heme binding"/>
    <property type="evidence" value="ECO:0007669"/>
    <property type="project" value="InterPro"/>
</dbReference>
<keyword evidence="2 6" id="KW-0479">Metal-binding</keyword>
<dbReference type="FunFam" id="1.10.630.10:FF:000007">
    <property type="entry name" value="Cytochrome P450 76C4"/>
    <property type="match status" value="1"/>
</dbReference>
<evidence type="ECO:0000313" key="9">
    <source>
        <dbReference type="EMBL" id="TVU10501.1"/>
    </source>
</evidence>
<protein>
    <recommendedName>
        <fullName evidence="11">Cytochrome P450</fullName>
    </recommendedName>
</protein>
<dbReference type="Gramene" id="TVU10501">
    <property type="protein sequence ID" value="TVU10501"/>
    <property type="gene ID" value="EJB05_44036"/>
</dbReference>
<comment type="similarity">
    <text evidence="1 7">Belongs to the cytochrome P450 family.</text>
</comment>
<dbReference type="InterPro" id="IPR017972">
    <property type="entry name" value="Cyt_P450_CS"/>
</dbReference>
<evidence type="ECO:0000256" key="4">
    <source>
        <dbReference type="ARBA" id="ARBA00023002"/>
    </source>
</evidence>
<dbReference type="Pfam" id="PF00067">
    <property type="entry name" value="p450"/>
    <property type="match status" value="1"/>
</dbReference>
<dbReference type="OrthoDB" id="2789670at2759"/>
<evidence type="ECO:0000313" key="10">
    <source>
        <dbReference type="Proteomes" id="UP000324897"/>
    </source>
</evidence>
<organism evidence="9 10">
    <name type="scientific">Eragrostis curvula</name>
    <name type="common">weeping love grass</name>
    <dbReference type="NCBI Taxonomy" id="38414"/>
    <lineage>
        <taxon>Eukaryota</taxon>
        <taxon>Viridiplantae</taxon>
        <taxon>Streptophyta</taxon>
        <taxon>Embryophyta</taxon>
        <taxon>Tracheophyta</taxon>
        <taxon>Spermatophyta</taxon>
        <taxon>Magnoliopsida</taxon>
        <taxon>Liliopsida</taxon>
        <taxon>Poales</taxon>
        <taxon>Poaceae</taxon>
        <taxon>PACMAD clade</taxon>
        <taxon>Chloridoideae</taxon>
        <taxon>Eragrostideae</taxon>
        <taxon>Eragrostidinae</taxon>
        <taxon>Eragrostis</taxon>
    </lineage>
</organism>
<evidence type="ECO:0000256" key="8">
    <source>
        <dbReference type="SAM" id="Phobius"/>
    </source>
</evidence>
<comment type="caution">
    <text evidence="9">The sequence shown here is derived from an EMBL/GenBank/DDBJ whole genome shotgun (WGS) entry which is preliminary data.</text>
</comment>
<dbReference type="CDD" id="cd11073">
    <property type="entry name" value="CYP76-like"/>
    <property type="match status" value="1"/>
</dbReference>
<keyword evidence="8" id="KW-1133">Transmembrane helix</keyword>
<dbReference type="Proteomes" id="UP000324897">
    <property type="component" value="Chromosome 3"/>
</dbReference>
<keyword evidence="3" id="KW-0611">Plant defense</keyword>
<dbReference type="GO" id="GO:0051502">
    <property type="term" value="P:diterpene phytoalexin biosynthetic process"/>
    <property type="evidence" value="ECO:0007669"/>
    <property type="project" value="UniProtKB-ARBA"/>
</dbReference>
<dbReference type="PANTHER" id="PTHR47950">
    <property type="entry name" value="CYTOCHROME P450, FAMILY 76, SUBFAMILY C, POLYPEPTIDE 5-RELATED"/>
    <property type="match status" value="1"/>
</dbReference>
<dbReference type="EMBL" id="RWGY01000039">
    <property type="protein sequence ID" value="TVU10501.1"/>
    <property type="molecule type" value="Genomic_DNA"/>
</dbReference>
<evidence type="ECO:0000256" key="5">
    <source>
        <dbReference type="ARBA" id="ARBA00023004"/>
    </source>
</evidence>
<sequence length="521" mass="58030">MELELLPFYVACFLLAVFSYHLLGLLADRRRNLPPGPAPLPLVGNLLSLGAHPHRSLARLAERHGPVMTLRLGTVTTVVASSADAAREFLQRHDAACSGRFLFDGTHAFAHYAHSMVWLPASSPRWRALRKVCSGELFAPHRLDTHHLLRRDKVRELVSHVSRLAREGEPVRVGRLAFTTALNLLSSTFFSADLAGLDDGGVAAPPSSSSSCDEEQEFKGILAELNVTVGLPNLSDFYPEIARLDPQGLRRRIEGLFRRLHAMVNDQIERRLRQRAAGEPAKKNFVDVLLDYRGAEDGRGFERQTLLSLFSVHLSFFIHRGGSHLGGKYSTVEWAMAELLLNPSCMAKARDELSQVLGAKPEVEESDIAQLKYLQAVVKETFRLHPPAPFLLPHLADATTQVRGYTVPRGARILVNVWAIGRDAQAWPEPEKFMPERFLLAEKEVDFRGRDFELLPFGAGRRMCPGMPLAVRMVHFMLASLLHGFRWSLPAHVQKNGLDMDERLGLNLSMATPLQAIATPV</sequence>
<evidence type="ECO:0000256" key="2">
    <source>
        <dbReference type="ARBA" id="ARBA00022723"/>
    </source>
</evidence>
<dbReference type="GO" id="GO:0005506">
    <property type="term" value="F:iron ion binding"/>
    <property type="evidence" value="ECO:0007669"/>
    <property type="project" value="InterPro"/>
</dbReference>
<dbReference type="AlphaFoldDB" id="A0A5J9TIH3"/>
<keyword evidence="6 7" id="KW-0349">Heme</keyword>
<reference evidence="9 10" key="1">
    <citation type="journal article" date="2019" name="Sci. Rep.">
        <title>A high-quality genome of Eragrostis curvula grass provides insights into Poaceae evolution and supports new strategies to enhance forage quality.</title>
        <authorList>
            <person name="Carballo J."/>
            <person name="Santos B.A.C.M."/>
            <person name="Zappacosta D."/>
            <person name="Garbus I."/>
            <person name="Selva J.P."/>
            <person name="Gallo C.A."/>
            <person name="Diaz A."/>
            <person name="Albertini E."/>
            <person name="Caccamo M."/>
            <person name="Echenique V."/>
        </authorList>
    </citation>
    <scope>NUCLEOTIDE SEQUENCE [LARGE SCALE GENOMIC DNA]</scope>
    <source>
        <strain evidence="10">cv. Victoria</strain>
        <tissue evidence="9">Leaf</tissue>
    </source>
</reference>
<dbReference type="PROSITE" id="PS00086">
    <property type="entry name" value="CYTOCHROME_P450"/>
    <property type="match status" value="1"/>
</dbReference>
<keyword evidence="8" id="KW-0472">Membrane</keyword>
<dbReference type="InterPro" id="IPR002401">
    <property type="entry name" value="Cyt_P450_E_grp-I"/>
</dbReference>
<evidence type="ECO:0000256" key="3">
    <source>
        <dbReference type="ARBA" id="ARBA00022821"/>
    </source>
</evidence>
<dbReference type="InterPro" id="IPR036396">
    <property type="entry name" value="Cyt_P450_sf"/>
</dbReference>
<dbReference type="Gene3D" id="1.10.630.10">
    <property type="entry name" value="Cytochrome P450"/>
    <property type="match status" value="1"/>
</dbReference>
<feature type="binding site" description="axial binding residue" evidence="6">
    <location>
        <position position="464"/>
    </location>
    <ligand>
        <name>heme</name>
        <dbReference type="ChEBI" id="CHEBI:30413"/>
    </ligand>
    <ligandPart>
        <name>Fe</name>
        <dbReference type="ChEBI" id="CHEBI:18248"/>
    </ligandPart>
</feature>
<comment type="cofactor">
    <cofactor evidence="6">
        <name>heme</name>
        <dbReference type="ChEBI" id="CHEBI:30413"/>
    </cofactor>
</comment>
<evidence type="ECO:0008006" key="11">
    <source>
        <dbReference type="Google" id="ProtNLM"/>
    </source>
</evidence>
<name>A0A5J9TIH3_9POAL</name>
<dbReference type="GO" id="GO:0016709">
    <property type="term" value="F:oxidoreductase activity, acting on paired donors, with incorporation or reduction of molecular oxygen, NAD(P)H as one donor, and incorporation of one atom of oxygen"/>
    <property type="evidence" value="ECO:0007669"/>
    <property type="project" value="UniProtKB-ARBA"/>
</dbReference>
<proteinExistence type="inferred from homology"/>